<evidence type="ECO:0000259" key="2">
    <source>
        <dbReference type="PROSITE" id="PS51644"/>
    </source>
</evidence>
<feature type="region of interest" description="Disordered" evidence="1">
    <location>
        <begin position="158"/>
        <end position="237"/>
    </location>
</feature>
<dbReference type="GO" id="GO:0004540">
    <property type="term" value="F:RNA nuclease activity"/>
    <property type="evidence" value="ECO:0007669"/>
    <property type="project" value="InterPro"/>
</dbReference>
<dbReference type="STRING" id="1118060.GCA_000311845_01122"/>
<reference evidence="4" key="1">
    <citation type="submission" date="2017-04" db="EMBL/GenBank/DDBJ databases">
        <title>Function of individual gut microbiota members based on whole genome sequencing of pure cultures obtained from chicken caecum.</title>
        <authorList>
            <person name="Medvecky M."/>
            <person name="Cejkova D."/>
            <person name="Polansky O."/>
            <person name="Karasova D."/>
            <person name="Kubasova T."/>
            <person name="Cizek A."/>
            <person name="Rychlik I."/>
        </authorList>
    </citation>
    <scope>NUCLEOTIDE SEQUENCE [LARGE SCALE GENOMIC DNA]</scope>
    <source>
        <strain evidence="4">An70</strain>
    </source>
</reference>
<dbReference type="eggNOG" id="COG1432">
    <property type="taxonomic scope" value="Bacteria"/>
</dbReference>
<gene>
    <name evidence="3" type="ORF">B5G21_09335</name>
</gene>
<name>A0A1Y3TYK7_9ACTN</name>
<dbReference type="PANTHER" id="PTHR35811:SF1">
    <property type="entry name" value="HTH OST-TYPE DOMAIN-CONTAINING PROTEIN"/>
    <property type="match status" value="1"/>
</dbReference>
<evidence type="ECO:0000313" key="4">
    <source>
        <dbReference type="Proteomes" id="UP000196560"/>
    </source>
</evidence>
<proteinExistence type="predicted"/>
<dbReference type="Gene3D" id="3.30.420.610">
    <property type="entry name" value="LOTUS domain-like"/>
    <property type="match status" value="1"/>
</dbReference>
<dbReference type="InterPro" id="IPR025605">
    <property type="entry name" value="OST-HTH/LOTUS_dom"/>
</dbReference>
<feature type="compositionally biased region" description="Basic residues" evidence="1">
    <location>
        <begin position="174"/>
        <end position="184"/>
    </location>
</feature>
<dbReference type="RefSeq" id="WP_087186954.1">
    <property type="nucleotide sequence ID" value="NZ_NFHO01000012.1"/>
</dbReference>
<dbReference type="PROSITE" id="PS51644">
    <property type="entry name" value="HTH_OST"/>
    <property type="match status" value="1"/>
</dbReference>
<dbReference type="InterPro" id="IPR021139">
    <property type="entry name" value="NYN"/>
</dbReference>
<dbReference type="CDD" id="cd10146">
    <property type="entry name" value="LabA_like_C"/>
    <property type="match status" value="1"/>
</dbReference>
<dbReference type="Gene3D" id="3.40.50.1010">
    <property type="entry name" value="5'-nuclease"/>
    <property type="match status" value="1"/>
</dbReference>
<sequence>MPAQTSSEPRFAILIDADNISEKYIKIILDEVSNAGVATYKRIYGDWTSQRLVSWKNCLLENSIIPIQQYSYTYGKSATDSAMIIDAMDILYSGHVDGFAIVSSDSDFTRLAARLRESGMQVIGMGEQKTPEPFISACNQFKYLDLLYAAQRAEAKEEAEAEREAETAAEAPAKKKAGKGTAKKTAKDEGTAAQKKPKAKSSGVEKLADKQTAPEKAAARPKRSPGDMGGEAPLVAGTEADLGDVEFSELSRAARRRHMKRIRTAVDSVIDQFSDEEGWVFLGTIGSELPKRLPDFDVRNYGYRKLSPFLKSMGVYEFDERANASGAKAMYLRIKES</sequence>
<accession>A0A1Y3TYK7</accession>
<evidence type="ECO:0000256" key="1">
    <source>
        <dbReference type="SAM" id="MobiDB-lite"/>
    </source>
</evidence>
<dbReference type="InterPro" id="IPR041966">
    <property type="entry name" value="LOTUS-like"/>
</dbReference>
<protein>
    <recommendedName>
        <fullName evidence="2">HTH OST-type domain-containing protein</fullName>
    </recommendedName>
</protein>
<dbReference type="Pfam" id="PF12872">
    <property type="entry name" value="OST-HTH"/>
    <property type="match status" value="1"/>
</dbReference>
<keyword evidence="4" id="KW-1185">Reference proteome</keyword>
<dbReference type="AlphaFoldDB" id="A0A1Y3TYK7"/>
<feature type="domain" description="HTH OST-type" evidence="2">
    <location>
        <begin position="258"/>
        <end position="336"/>
    </location>
</feature>
<organism evidence="3 4">
    <name type="scientific">Enorma massiliensis</name>
    <dbReference type="NCBI Taxonomy" id="1472761"/>
    <lineage>
        <taxon>Bacteria</taxon>
        <taxon>Bacillati</taxon>
        <taxon>Actinomycetota</taxon>
        <taxon>Coriobacteriia</taxon>
        <taxon>Coriobacteriales</taxon>
        <taxon>Coriobacteriaceae</taxon>
        <taxon>Enorma</taxon>
    </lineage>
</organism>
<dbReference type="Proteomes" id="UP000196560">
    <property type="component" value="Unassembled WGS sequence"/>
</dbReference>
<dbReference type="EMBL" id="NFHO01000012">
    <property type="protein sequence ID" value="OUN41632.1"/>
    <property type="molecule type" value="Genomic_DNA"/>
</dbReference>
<comment type="caution">
    <text evidence="3">The sequence shown here is derived from an EMBL/GenBank/DDBJ whole genome shotgun (WGS) entry which is preliminary data.</text>
</comment>
<dbReference type="PANTHER" id="PTHR35811">
    <property type="entry name" value="SLR1870 PROTEIN"/>
    <property type="match status" value="1"/>
</dbReference>
<dbReference type="Pfam" id="PF01936">
    <property type="entry name" value="NYN"/>
    <property type="match status" value="1"/>
</dbReference>
<evidence type="ECO:0000313" key="3">
    <source>
        <dbReference type="EMBL" id="OUN41632.1"/>
    </source>
</evidence>
<dbReference type="CDD" id="cd11297">
    <property type="entry name" value="PIN_LabA-like_N_1"/>
    <property type="match status" value="1"/>
</dbReference>